<organism evidence="1 2">
    <name type="scientific">Kyrpidia spormannii</name>
    <dbReference type="NCBI Taxonomy" id="2055160"/>
    <lineage>
        <taxon>Bacteria</taxon>
        <taxon>Bacillati</taxon>
        <taxon>Bacillota</taxon>
        <taxon>Bacilli</taxon>
        <taxon>Bacillales</taxon>
        <taxon>Alicyclobacillaceae</taxon>
        <taxon>Kyrpidia</taxon>
    </lineage>
</organism>
<accession>A0A6F9E2Z4</accession>
<protein>
    <submittedName>
        <fullName evidence="1">Uncharacterized protein</fullName>
    </submittedName>
</protein>
<name>A0A6F9E2Z4_9BACL</name>
<dbReference type="Proteomes" id="UP000502196">
    <property type="component" value="Chromosome"/>
</dbReference>
<dbReference type="AlphaFoldDB" id="A0A6F9E2Z4"/>
<sequence>MSVRILWVSGPFAFRQGYSRAGGLRKTAPIRRLFHIPSPALKHSRSQSLIFTSPAKMSHNTYNASPGVLGSGPKGSAARG</sequence>
<proteinExistence type="predicted"/>
<evidence type="ECO:0000313" key="2">
    <source>
        <dbReference type="Proteomes" id="UP000502196"/>
    </source>
</evidence>
<reference evidence="1 2" key="1">
    <citation type="submission" date="2020-04" db="EMBL/GenBank/DDBJ databases">
        <authorList>
            <person name="Hogendoorn C."/>
        </authorList>
    </citation>
    <scope>NUCLEOTIDE SEQUENCE [LARGE SCALE GENOMIC DNA]</scope>
    <source>
        <strain evidence="1">COOX1</strain>
    </source>
</reference>
<evidence type="ECO:0000313" key="1">
    <source>
        <dbReference type="EMBL" id="CAB3391687.1"/>
    </source>
</evidence>
<dbReference type="EMBL" id="LR792683">
    <property type="protein sequence ID" value="CAB3391687.1"/>
    <property type="molecule type" value="Genomic_DNA"/>
</dbReference>
<gene>
    <name evidence="1" type="ORF">COOX1_1035</name>
</gene>